<keyword evidence="3" id="KW-1185">Reference proteome</keyword>
<dbReference type="EMBL" id="CP144745">
    <property type="protein sequence ID" value="WVZ49436.1"/>
    <property type="molecule type" value="Genomic_DNA"/>
</dbReference>
<sequence length="124" mass="14365">MRPSRSSRRDAGPRHRSRTLPDLLTTSSRIPRQRDLPDLGDFMRSSWIRGSRRSRNWWGRPWHVARHRAEKIVAMAPTLGCSEWVLEALSTPVLRCSVTWGCNEWSLSCEAIFFIIGMVIETLM</sequence>
<evidence type="ECO:0000313" key="3">
    <source>
        <dbReference type="Proteomes" id="UP001341281"/>
    </source>
</evidence>
<reference evidence="2 3" key="1">
    <citation type="submission" date="2024-02" db="EMBL/GenBank/DDBJ databases">
        <title>High-quality chromosome-scale genome assembly of Pensacola bahiagrass (Paspalum notatum Flugge var. saurae).</title>
        <authorList>
            <person name="Vega J.M."/>
            <person name="Podio M."/>
            <person name="Orjuela J."/>
            <person name="Siena L.A."/>
            <person name="Pessino S.C."/>
            <person name="Combes M.C."/>
            <person name="Mariac C."/>
            <person name="Albertini E."/>
            <person name="Pupilli F."/>
            <person name="Ortiz J.P.A."/>
            <person name="Leblanc O."/>
        </authorList>
    </citation>
    <scope>NUCLEOTIDE SEQUENCE [LARGE SCALE GENOMIC DNA]</scope>
    <source>
        <strain evidence="2">R1</strain>
        <tissue evidence="2">Leaf</tissue>
    </source>
</reference>
<dbReference type="Proteomes" id="UP001341281">
    <property type="component" value="Chromosome 01"/>
</dbReference>
<accession>A0AAQ3PHF5</accession>
<protein>
    <submittedName>
        <fullName evidence="2">Uncharacterized protein</fullName>
    </submittedName>
</protein>
<proteinExistence type="predicted"/>
<feature type="region of interest" description="Disordered" evidence="1">
    <location>
        <begin position="1"/>
        <end position="24"/>
    </location>
</feature>
<dbReference type="AlphaFoldDB" id="A0AAQ3PHF5"/>
<evidence type="ECO:0000313" key="2">
    <source>
        <dbReference type="EMBL" id="WVZ49436.1"/>
    </source>
</evidence>
<organism evidence="2 3">
    <name type="scientific">Paspalum notatum var. saurae</name>
    <dbReference type="NCBI Taxonomy" id="547442"/>
    <lineage>
        <taxon>Eukaryota</taxon>
        <taxon>Viridiplantae</taxon>
        <taxon>Streptophyta</taxon>
        <taxon>Embryophyta</taxon>
        <taxon>Tracheophyta</taxon>
        <taxon>Spermatophyta</taxon>
        <taxon>Magnoliopsida</taxon>
        <taxon>Liliopsida</taxon>
        <taxon>Poales</taxon>
        <taxon>Poaceae</taxon>
        <taxon>PACMAD clade</taxon>
        <taxon>Panicoideae</taxon>
        <taxon>Andropogonodae</taxon>
        <taxon>Paspaleae</taxon>
        <taxon>Paspalinae</taxon>
        <taxon>Paspalum</taxon>
    </lineage>
</organism>
<evidence type="ECO:0000256" key="1">
    <source>
        <dbReference type="SAM" id="MobiDB-lite"/>
    </source>
</evidence>
<gene>
    <name evidence="2" type="ORF">U9M48_000800</name>
</gene>
<name>A0AAQ3PHF5_PASNO</name>